<dbReference type="VEuPathDB" id="FungiDB:JI435_200100"/>
<dbReference type="Proteomes" id="UP000663193">
    <property type="component" value="Chromosome 1"/>
</dbReference>
<dbReference type="RefSeq" id="XP_001791610.1">
    <property type="nucleotide sequence ID" value="XM_001791558.1"/>
</dbReference>
<proteinExistence type="predicted"/>
<dbReference type="EMBL" id="CP069023">
    <property type="protein sequence ID" value="QRC91435.1"/>
    <property type="molecule type" value="Genomic_DNA"/>
</dbReference>
<sequence>MWPWQILKVTPAYSRSSAASLACSRYVTNQRVTLLPITSSDFLDPLLTVLHPHQQLIVRHPLSCDSSPDPVPSNVSAKACDRNTEDALRPRTRHADDSRLQTHVVCK</sequence>
<feature type="region of interest" description="Disordered" evidence="1">
    <location>
        <begin position="65"/>
        <end position="101"/>
    </location>
</feature>
<feature type="compositionally biased region" description="Basic and acidic residues" evidence="1">
    <location>
        <begin position="79"/>
        <end position="100"/>
    </location>
</feature>
<feature type="compositionally biased region" description="Low complexity" evidence="1">
    <location>
        <begin position="65"/>
        <end position="76"/>
    </location>
</feature>
<accession>A0A7U2EQY2</accession>
<evidence type="ECO:0000313" key="2">
    <source>
        <dbReference type="EMBL" id="QRC91435.1"/>
    </source>
</evidence>
<dbReference type="KEGG" id="pno:SNOG_20010"/>
<protein>
    <submittedName>
        <fullName evidence="2">Uncharacterized protein</fullName>
    </submittedName>
</protein>
<evidence type="ECO:0000313" key="3">
    <source>
        <dbReference type="Proteomes" id="UP000663193"/>
    </source>
</evidence>
<reference evidence="3" key="1">
    <citation type="journal article" date="2021" name="BMC Genomics">
        <title>Chromosome-level genome assembly and manually-curated proteome of model necrotroph Parastagonospora nodorum Sn15 reveals a genome-wide trove of candidate effector homologs, and redundancy of virulence-related functions within an accessory chromosome.</title>
        <authorList>
            <person name="Bertazzoni S."/>
            <person name="Jones D.A.B."/>
            <person name="Phan H.T."/>
            <person name="Tan K.-C."/>
            <person name="Hane J.K."/>
        </authorList>
    </citation>
    <scope>NUCLEOTIDE SEQUENCE [LARGE SCALE GENOMIC DNA]</scope>
    <source>
        <strain evidence="3">SN15 / ATCC MYA-4574 / FGSC 10173)</strain>
    </source>
</reference>
<gene>
    <name evidence="2" type="ORF">JI435_200100</name>
</gene>
<evidence type="ECO:0000256" key="1">
    <source>
        <dbReference type="SAM" id="MobiDB-lite"/>
    </source>
</evidence>
<dbReference type="AlphaFoldDB" id="A0A7U2EQY2"/>
<organism evidence="2 3">
    <name type="scientific">Phaeosphaeria nodorum (strain SN15 / ATCC MYA-4574 / FGSC 10173)</name>
    <name type="common">Glume blotch fungus</name>
    <name type="synonym">Parastagonospora nodorum</name>
    <dbReference type="NCBI Taxonomy" id="321614"/>
    <lineage>
        <taxon>Eukaryota</taxon>
        <taxon>Fungi</taxon>
        <taxon>Dikarya</taxon>
        <taxon>Ascomycota</taxon>
        <taxon>Pezizomycotina</taxon>
        <taxon>Dothideomycetes</taxon>
        <taxon>Pleosporomycetidae</taxon>
        <taxon>Pleosporales</taxon>
        <taxon>Pleosporineae</taxon>
        <taxon>Phaeosphaeriaceae</taxon>
        <taxon>Parastagonospora</taxon>
    </lineage>
</organism>
<keyword evidence="3" id="KW-1185">Reference proteome</keyword>
<name>A0A7U2EQY2_PHANO</name>